<dbReference type="GO" id="GO:0019634">
    <property type="term" value="P:organic phosphonate metabolic process"/>
    <property type="evidence" value="ECO:0007669"/>
    <property type="project" value="InterPro"/>
</dbReference>
<accession>A0A8T7M579</accession>
<evidence type="ECO:0000313" key="1">
    <source>
        <dbReference type="EMBL" id="NWJ47224.1"/>
    </source>
</evidence>
<dbReference type="GO" id="GO:0015716">
    <property type="term" value="P:organic phosphonate transport"/>
    <property type="evidence" value="ECO:0007669"/>
    <property type="project" value="InterPro"/>
</dbReference>
<name>A0A8T7M579_9CHLR</name>
<dbReference type="Pfam" id="PF06754">
    <property type="entry name" value="PhnG"/>
    <property type="match status" value="1"/>
</dbReference>
<sequence>MNHPQINHYQILANCEELLVCQLAEKVLMEYPTGQLRLLSGPLQGLVMLRMRESVEDRQFNAGEILVTEVKLELDGQFGYGMVLGKSERRAMAVALVDAALRKDGLLAEWLKTELERINEILLSNRERLYQIVNTTRVEFETM</sequence>
<dbReference type="RefSeq" id="WP_341471025.1">
    <property type="nucleotide sequence ID" value="NZ_CP128400.1"/>
</dbReference>
<dbReference type="Proteomes" id="UP001431572">
    <property type="component" value="Chromosome 2"/>
</dbReference>
<protein>
    <submittedName>
        <fullName evidence="1">Phosphonate C-P lyase system protein PhnG</fullName>
    </submittedName>
</protein>
<gene>
    <name evidence="1" type="primary">phnG</name>
    <name evidence="1" type="ORF">HXX08_15285</name>
    <name evidence="2" type="ORF">OZ401_002728</name>
</gene>
<dbReference type="Proteomes" id="UP000521676">
    <property type="component" value="Unassembled WGS sequence"/>
</dbReference>
<reference evidence="2" key="2">
    <citation type="journal article" date="2024" name="Nature">
        <title>Anoxygenic phototroph of the Chloroflexota uses a type I reaction centre.</title>
        <authorList>
            <person name="Tsuji J.M."/>
            <person name="Shaw N.A."/>
            <person name="Nagashima S."/>
            <person name="Venkiteswaran J.J."/>
            <person name="Schiff S.L."/>
            <person name="Watanabe T."/>
            <person name="Fukui M."/>
            <person name="Hanada S."/>
            <person name="Tank M."/>
            <person name="Neufeld J.D."/>
        </authorList>
    </citation>
    <scope>NUCLEOTIDE SEQUENCE</scope>
    <source>
        <strain evidence="2">L227-S17</strain>
    </source>
</reference>
<dbReference type="InterPro" id="IPR009609">
    <property type="entry name" value="Phosphonate_metab_PhnG"/>
</dbReference>
<reference evidence="1 3" key="1">
    <citation type="submission" date="2020-06" db="EMBL/GenBank/DDBJ databases">
        <title>Anoxygenic phototrophic Chloroflexota member uses a Type I reaction center.</title>
        <authorList>
            <person name="Tsuji J.M."/>
            <person name="Shaw N.A."/>
            <person name="Nagashima S."/>
            <person name="Venkiteswaran J."/>
            <person name="Schiff S.L."/>
            <person name="Hanada S."/>
            <person name="Tank M."/>
            <person name="Neufeld J.D."/>
        </authorList>
    </citation>
    <scope>NUCLEOTIDE SEQUENCE [LARGE SCALE GENOMIC DNA]</scope>
    <source>
        <strain evidence="1">L227-S17</strain>
    </source>
</reference>
<dbReference type="NCBIfam" id="TIGR03293">
    <property type="entry name" value="PhnG_redo"/>
    <property type="match status" value="1"/>
</dbReference>
<keyword evidence="4" id="KW-1185">Reference proteome</keyword>
<proteinExistence type="predicted"/>
<dbReference type="GO" id="GO:0016829">
    <property type="term" value="F:lyase activity"/>
    <property type="evidence" value="ECO:0007669"/>
    <property type="project" value="UniProtKB-KW"/>
</dbReference>
<evidence type="ECO:0000313" key="4">
    <source>
        <dbReference type="Proteomes" id="UP001431572"/>
    </source>
</evidence>
<dbReference type="EMBL" id="JACATZ010000003">
    <property type="protein sequence ID" value="NWJ47224.1"/>
    <property type="molecule type" value="Genomic_DNA"/>
</dbReference>
<keyword evidence="1" id="KW-0456">Lyase</keyword>
<evidence type="ECO:0000313" key="2">
    <source>
        <dbReference type="EMBL" id="WJW69135.1"/>
    </source>
</evidence>
<evidence type="ECO:0000313" key="3">
    <source>
        <dbReference type="Proteomes" id="UP000521676"/>
    </source>
</evidence>
<dbReference type="EMBL" id="CP128400">
    <property type="protein sequence ID" value="WJW69135.1"/>
    <property type="molecule type" value="Genomic_DNA"/>
</dbReference>
<organism evidence="1 3">
    <name type="scientific">Candidatus Chlorohelix allophototropha</name>
    <dbReference type="NCBI Taxonomy" id="3003348"/>
    <lineage>
        <taxon>Bacteria</taxon>
        <taxon>Bacillati</taxon>
        <taxon>Chloroflexota</taxon>
        <taxon>Chloroflexia</taxon>
        <taxon>Candidatus Chloroheliales</taxon>
        <taxon>Candidatus Chloroheliaceae</taxon>
        <taxon>Candidatus Chlorohelix</taxon>
    </lineage>
</organism>
<dbReference type="AlphaFoldDB" id="A0A8T7M579"/>